<keyword evidence="8" id="KW-0862">Zinc</keyword>
<dbReference type="SUPFAM" id="SSF57884">
    <property type="entry name" value="Ada DNA repair protein, N-terminal domain (N-Ada 10)"/>
    <property type="match status" value="1"/>
</dbReference>
<dbReference type="SMART" id="SM01009">
    <property type="entry name" value="AlkA_N"/>
    <property type="match status" value="1"/>
</dbReference>
<evidence type="ECO:0000256" key="2">
    <source>
        <dbReference type="ARBA" id="ARBA00001947"/>
    </source>
</evidence>
<dbReference type="AlphaFoldDB" id="A0A9J6QSK5"/>
<dbReference type="EC" id="3.2.2.21" evidence="3"/>
<gene>
    <name evidence="15" type="ORF">OBO34_04525</name>
</gene>
<keyword evidence="16" id="KW-1185">Reference proteome</keyword>
<dbReference type="InterPro" id="IPR004026">
    <property type="entry name" value="Ada_DNA_repair_Zn-bd"/>
</dbReference>
<proteinExistence type="predicted"/>
<evidence type="ECO:0000256" key="12">
    <source>
        <dbReference type="ARBA" id="ARBA00023163"/>
    </source>
</evidence>
<dbReference type="InterPro" id="IPR018060">
    <property type="entry name" value="HTH_AraC"/>
</dbReference>
<dbReference type="SUPFAM" id="SSF55945">
    <property type="entry name" value="TATA-box binding protein-like"/>
    <property type="match status" value="1"/>
</dbReference>
<dbReference type="GO" id="GO:0006285">
    <property type="term" value="P:base-excision repair, AP site formation"/>
    <property type="evidence" value="ECO:0007669"/>
    <property type="project" value="TreeGrafter"/>
</dbReference>
<comment type="cofactor">
    <cofactor evidence="2">
        <name>Zn(2+)</name>
        <dbReference type="ChEBI" id="CHEBI:29105"/>
    </cofactor>
</comment>
<name>A0A9J6QSK5_9FIRM</name>
<dbReference type="SUPFAM" id="SSF48150">
    <property type="entry name" value="DNA-glycosylase"/>
    <property type="match status" value="1"/>
</dbReference>
<evidence type="ECO:0000256" key="3">
    <source>
        <dbReference type="ARBA" id="ARBA00012000"/>
    </source>
</evidence>
<keyword evidence="4" id="KW-0489">Methyltransferase</keyword>
<dbReference type="GO" id="GO:0032993">
    <property type="term" value="C:protein-DNA complex"/>
    <property type="evidence" value="ECO:0007669"/>
    <property type="project" value="TreeGrafter"/>
</dbReference>
<dbReference type="PROSITE" id="PS01124">
    <property type="entry name" value="HTH_ARAC_FAMILY_2"/>
    <property type="match status" value="1"/>
</dbReference>
<evidence type="ECO:0000256" key="13">
    <source>
        <dbReference type="ARBA" id="ARBA00023204"/>
    </source>
</evidence>
<evidence type="ECO:0000256" key="6">
    <source>
        <dbReference type="ARBA" id="ARBA00022723"/>
    </source>
</evidence>
<feature type="domain" description="HTH araC/xylS-type" evidence="14">
    <location>
        <begin position="87"/>
        <end position="185"/>
    </location>
</feature>
<dbReference type="GO" id="GO:0006307">
    <property type="term" value="P:DNA alkylation repair"/>
    <property type="evidence" value="ECO:0007669"/>
    <property type="project" value="TreeGrafter"/>
</dbReference>
<dbReference type="GO" id="GO:0032131">
    <property type="term" value="F:alkylated DNA binding"/>
    <property type="evidence" value="ECO:0007669"/>
    <property type="project" value="TreeGrafter"/>
</dbReference>
<dbReference type="InterPro" id="IPR011257">
    <property type="entry name" value="DNA_glycosylase"/>
</dbReference>
<dbReference type="GO" id="GO:0032259">
    <property type="term" value="P:methylation"/>
    <property type="evidence" value="ECO:0007669"/>
    <property type="project" value="UniProtKB-KW"/>
</dbReference>
<keyword evidence="9" id="KW-0805">Transcription regulation</keyword>
<evidence type="ECO:0000256" key="4">
    <source>
        <dbReference type="ARBA" id="ARBA00022603"/>
    </source>
</evidence>
<dbReference type="Gene3D" id="1.10.10.60">
    <property type="entry name" value="Homeodomain-like"/>
    <property type="match status" value="2"/>
</dbReference>
<dbReference type="Gene3D" id="1.10.1670.10">
    <property type="entry name" value="Helix-hairpin-Helix base-excision DNA repair enzymes (C-terminal)"/>
    <property type="match status" value="1"/>
</dbReference>
<dbReference type="InterPro" id="IPR051912">
    <property type="entry name" value="Alkylbase_DNA_Glycosylase/TA"/>
</dbReference>
<dbReference type="InterPro" id="IPR037046">
    <property type="entry name" value="AlkA_N_sf"/>
</dbReference>
<dbReference type="Proteomes" id="UP001065549">
    <property type="component" value="Unassembled WGS sequence"/>
</dbReference>
<keyword evidence="5" id="KW-0808">Transferase</keyword>
<dbReference type="PROSITE" id="PS00041">
    <property type="entry name" value="HTH_ARAC_FAMILY_1"/>
    <property type="match status" value="1"/>
</dbReference>
<evidence type="ECO:0000313" key="15">
    <source>
        <dbReference type="EMBL" id="MCU7377619.1"/>
    </source>
</evidence>
<dbReference type="RefSeq" id="WP_253020104.1">
    <property type="nucleotide sequence ID" value="NZ_JAOSHN010000002.1"/>
</dbReference>
<evidence type="ECO:0000256" key="1">
    <source>
        <dbReference type="ARBA" id="ARBA00000086"/>
    </source>
</evidence>
<dbReference type="GO" id="GO:0008168">
    <property type="term" value="F:methyltransferase activity"/>
    <property type="evidence" value="ECO:0007669"/>
    <property type="project" value="UniProtKB-KW"/>
</dbReference>
<dbReference type="InterPro" id="IPR018062">
    <property type="entry name" value="HTH_AraC-typ_CS"/>
</dbReference>
<evidence type="ECO:0000256" key="7">
    <source>
        <dbReference type="ARBA" id="ARBA00022763"/>
    </source>
</evidence>
<dbReference type="InterPro" id="IPR010316">
    <property type="entry name" value="AlkA_N"/>
</dbReference>
<comment type="caution">
    <text evidence="15">The sequence shown here is derived from an EMBL/GenBank/DDBJ whole genome shotgun (WGS) entry which is preliminary data.</text>
</comment>
<dbReference type="Pfam" id="PF02805">
    <property type="entry name" value="Ada_Zn_binding"/>
    <property type="match status" value="1"/>
</dbReference>
<keyword evidence="6" id="KW-0479">Metal-binding</keyword>
<dbReference type="InterPro" id="IPR003265">
    <property type="entry name" value="HhH-GPD_domain"/>
</dbReference>
<dbReference type="SMART" id="SM00342">
    <property type="entry name" value="HTH_ARAC"/>
    <property type="match status" value="1"/>
</dbReference>
<dbReference type="GO" id="GO:0003700">
    <property type="term" value="F:DNA-binding transcription factor activity"/>
    <property type="evidence" value="ECO:0007669"/>
    <property type="project" value="InterPro"/>
</dbReference>
<comment type="catalytic activity">
    <reaction evidence="1">
        <text>Hydrolysis of alkylated DNA, releasing 3-methyladenine, 3-methylguanine, 7-methylguanine and 7-methyladenine.</text>
        <dbReference type="EC" id="3.2.2.21"/>
    </reaction>
</comment>
<reference evidence="15" key="1">
    <citation type="submission" date="2022-09" db="EMBL/GenBank/DDBJ databases">
        <title>Culturomic study of gut microbiota in children with autism spectrum disorder.</title>
        <authorList>
            <person name="Efimov B.A."/>
            <person name="Chaplin A.V."/>
            <person name="Sokolova S.R."/>
            <person name="Pikina A.P."/>
            <person name="Korzhanova M."/>
            <person name="Belova V."/>
            <person name="Korostin D."/>
        </authorList>
    </citation>
    <scope>NUCLEOTIDE SEQUENCE</scope>
    <source>
        <strain evidence="15">ASD5510</strain>
    </source>
</reference>
<dbReference type="Pfam" id="PF12833">
    <property type="entry name" value="HTH_18"/>
    <property type="match status" value="1"/>
</dbReference>
<evidence type="ECO:0000256" key="10">
    <source>
        <dbReference type="ARBA" id="ARBA00023125"/>
    </source>
</evidence>
<dbReference type="PANTHER" id="PTHR43003">
    <property type="entry name" value="DNA-3-METHYLADENINE GLYCOSYLASE"/>
    <property type="match status" value="1"/>
</dbReference>
<keyword evidence="13" id="KW-0234">DNA repair</keyword>
<dbReference type="GO" id="GO:0008725">
    <property type="term" value="F:DNA-3-methyladenine glycosylase activity"/>
    <property type="evidence" value="ECO:0007669"/>
    <property type="project" value="TreeGrafter"/>
</dbReference>
<dbReference type="SMART" id="SM00478">
    <property type="entry name" value="ENDO3c"/>
    <property type="match status" value="1"/>
</dbReference>
<dbReference type="InterPro" id="IPR009057">
    <property type="entry name" value="Homeodomain-like_sf"/>
</dbReference>
<dbReference type="Gene3D" id="1.10.340.30">
    <property type="entry name" value="Hypothetical protein, domain 2"/>
    <property type="match status" value="1"/>
</dbReference>
<dbReference type="Gene3D" id="3.40.10.10">
    <property type="entry name" value="DNA Methylphosphotriester Repair Domain"/>
    <property type="match status" value="1"/>
</dbReference>
<evidence type="ECO:0000256" key="8">
    <source>
        <dbReference type="ARBA" id="ARBA00022833"/>
    </source>
</evidence>
<keyword evidence="12" id="KW-0804">Transcription</keyword>
<evidence type="ECO:0000256" key="9">
    <source>
        <dbReference type="ARBA" id="ARBA00023015"/>
    </source>
</evidence>
<dbReference type="EMBL" id="JAOSHN010000002">
    <property type="protein sequence ID" value="MCU7377619.1"/>
    <property type="molecule type" value="Genomic_DNA"/>
</dbReference>
<keyword evidence="7" id="KW-0227">DNA damage</keyword>
<dbReference type="GO" id="GO:0008270">
    <property type="term" value="F:zinc ion binding"/>
    <property type="evidence" value="ECO:0007669"/>
    <property type="project" value="InterPro"/>
</dbReference>
<dbReference type="SUPFAM" id="SSF46689">
    <property type="entry name" value="Homeodomain-like"/>
    <property type="match status" value="2"/>
</dbReference>
<accession>A0A9J6QSK5</accession>
<evidence type="ECO:0000313" key="16">
    <source>
        <dbReference type="Proteomes" id="UP001065549"/>
    </source>
</evidence>
<dbReference type="InterPro" id="IPR035451">
    <property type="entry name" value="Ada-like_dom_sf"/>
</dbReference>
<dbReference type="PANTHER" id="PTHR43003:SF13">
    <property type="entry name" value="DNA-3-METHYLADENINE GLYCOSYLASE 2"/>
    <property type="match status" value="1"/>
</dbReference>
<sequence length="498" mass="55714">MDINSKKALYEAFKSQDARFDGQFFVAVSSTGIYCRPVCHGKMPKFENCTFFKTAAEAEQAGYRPCLVCRPELAPDHSCANLNETAVCAAKYIEENCSRGIGVRELSAVLGCSDRHLRRLFKEAYHVTPVEYLQTCRLLLAKKLLTETDLSVLDAAMASGFGSVRRLNDAFRNKYKLSPTALRKKQNSAACTGGQIKVGLGYRAPYQWERILRFLGERAIDGVEVVKDQKYYRTVRQTDKDGRPLYGWICVEHVEKKSVLAVTLSESLLPVLSQVLSRVKMLFDLDCDPNVIYERLKGLNQVKEHAFLPGTRLPGCMDEFELCLRAVLGQQITVKAARTLAKRVAAAFGKKIETGIGGLEYVFPAPTDMASLAKPIEDQLGPLGIIASRARAIEEIASIFVKHEIEWGFMADPDQVRKRLMEIRGLGPWTANYIAMRALGYPDAFLETDAGVKEAMEGYTKKEIAAMSAEWSPWRSYAVMGLWNSLEDNEKCNHGCQR</sequence>
<dbReference type="Pfam" id="PF00730">
    <property type="entry name" value="HhH-GPD"/>
    <property type="match status" value="1"/>
</dbReference>
<evidence type="ECO:0000256" key="11">
    <source>
        <dbReference type="ARBA" id="ARBA00023159"/>
    </source>
</evidence>
<keyword evidence="11" id="KW-0010">Activator</keyword>
<dbReference type="Pfam" id="PF06029">
    <property type="entry name" value="AlkA_N"/>
    <property type="match status" value="1"/>
</dbReference>
<dbReference type="InterPro" id="IPR023170">
    <property type="entry name" value="HhH_base_excis_C"/>
</dbReference>
<dbReference type="GO" id="GO:0043565">
    <property type="term" value="F:sequence-specific DNA binding"/>
    <property type="evidence" value="ECO:0007669"/>
    <property type="project" value="InterPro"/>
</dbReference>
<dbReference type="Gene3D" id="3.30.310.20">
    <property type="entry name" value="DNA-3-methyladenine glycosylase AlkA, N-terminal domain"/>
    <property type="match status" value="1"/>
</dbReference>
<protein>
    <recommendedName>
        <fullName evidence="3">DNA-3-methyladenine glycosylase II</fullName>
        <ecNumber evidence="3">3.2.2.21</ecNumber>
    </recommendedName>
</protein>
<keyword evidence="10" id="KW-0238">DNA-binding</keyword>
<dbReference type="CDD" id="cd00056">
    <property type="entry name" value="ENDO3c"/>
    <property type="match status" value="1"/>
</dbReference>
<evidence type="ECO:0000256" key="5">
    <source>
        <dbReference type="ARBA" id="ARBA00022679"/>
    </source>
</evidence>
<dbReference type="GO" id="GO:0043916">
    <property type="term" value="F:DNA-7-methylguanine glycosylase activity"/>
    <property type="evidence" value="ECO:0007669"/>
    <property type="project" value="TreeGrafter"/>
</dbReference>
<dbReference type="GO" id="GO:0005737">
    <property type="term" value="C:cytoplasm"/>
    <property type="evidence" value="ECO:0007669"/>
    <property type="project" value="TreeGrafter"/>
</dbReference>
<evidence type="ECO:0000259" key="14">
    <source>
        <dbReference type="PROSITE" id="PS01124"/>
    </source>
</evidence>
<organism evidence="15 16">
    <name type="scientific">Hominibacterium faecale</name>
    <dbReference type="NCBI Taxonomy" id="2839743"/>
    <lineage>
        <taxon>Bacteria</taxon>
        <taxon>Bacillati</taxon>
        <taxon>Bacillota</taxon>
        <taxon>Clostridia</taxon>
        <taxon>Peptostreptococcales</taxon>
        <taxon>Anaerovoracaceae</taxon>
        <taxon>Hominibacterium</taxon>
    </lineage>
</organism>